<dbReference type="InterPro" id="IPR008984">
    <property type="entry name" value="SMAD_FHA_dom_sf"/>
</dbReference>
<proteinExistence type="predicted"/>
<evidence type="ECO:0000256" key="1">
    <source>
        <dbReference type="SAM" id="MobiDB-lite"/>
    </source>
</evidence>
<gene>
    <name evidence="3" type="ORF">P154DRAFT_290788</name>
</gene>
<keyword evidence="4" id="KW-1185">Reference proteome</keyword>
<dbReference type="InterPro" id="IPR000253">
    <property type="entry name" value="FHA_dom"/>
</dbReference>
<dbReference type="EMBL" id="ML977561">
    <property type="protein sequence ID" value="KAF2005985.1"/>
    <property type="molecule type" value="Genomic_DNA"/>
</dbReference>
<feature type="compositionally biased region" description="Basic and acidic residues" evidence="1">
    <location>
        <begin position="314"/>
        <end position="332"/>
    </location>
</feature>
<dbReference type="SMART" id="SM00240">
    <property type="entry name" value="FHA"/>
    <property type="match status" value="1"/>
</dbReference>
<reference evidence="3" key="1">
    <citation type="journal article" date="2020" name="Stud. Mycol.">
        <title>101 Dothideomycetes genomes: a test case for predicting lifestyles and emergence of pathogens.</title>
        <authorList>
            <person name="Haridas S."/>
            <person name="Albert R."/>
            <person name="Binder M."/>
            <person name="Bloem J."/>
            <person name="Labutti K."/>
            <person name="Salamov A."/>
            <person name="Andreopoulos B."/>
            <person name="Baker S."/>
            <person name="Barry K."/>
            <person name="Bills G."/>
            <person name="Bluhm B."/>
            <person name="Cannon C."/>
            <person name="Castanera R."/>
            <person name="Culley D."/>
            <person name="Daum C."/>
            <person name="Ezra D."/>
            <person name="Gonzalez J."/>
            <person name="Henrissat B."/>
            <person name="Kuo A."/>
            <person name="Liang C."/>
            <person name="Lipzen A."/>
            <person name="Lutzoni F."/>
            <person name="Magnuson J."/>
            <person name="Mondo S."/>
            <person name="Nolan M."/>
            <person name="Ohm R."/>
            <person name="Pangilinan J."/>
            <person name="Park H.-J."/>
            <person name="Ramirez L."/>
            <person name="Alfaro M."/>
            <person name="Sun H."/>
            <person name="Tritt A."/>
            <person name="Yoshinaga Y."/>
            <person name="Zwiers L.-H."/>
            <person name="Turgeon B."/>
            <person name="Goodwin S."/>
            <person name="Spatafora J."/>
            <person name="Crous P."/>
            <person name="Grigoriev I."/>
        </authorList>
    </citation>
    <scope>NUCLEOTIDE SEQUENCE</scope>
    <source>
        <strain evidence="3">CBS 123094</strain>
    </source>
</reference>
<dbReference type="SUPFAM" id="SSF49879">
    <property type="entry name" value="SMAD/FHA domain"/>
    <property type="match status" value="1"/>
</dbReference>
<protein>
    <submittedName>
        <fullName evidence="3">SMAD/FHA domain-containing protein</fullName>
    </submittedName>
</protein>
<dbReference type="Proteomes" id="UP000799779">
    <property type="component" value="Unassembled WGS sequence"/>
</dbReference>
<dbReference type="PROSITE" id="PS50006">
    <property type="entry name" value="FHA_DOMAIN"/>
    <property type="match status" value="1"/>
</dbReference>
<evidence type="ECO:0000313" key="4">
    <source>
        <dbReference type="Proteomes" id="UP000799779"/>
    </source>
</evidence>
<dbReference type="PANTHER" id="PTHR15715">
    <property type="entry name" value="CENTROSOMAL PROTEIN OF 170 KDA"/>
    <property type="match status" value="1"/>
</dbReference>
<dbReference type="PANTHER" id="PTHR15715:SF37">
    <property type="entry name" value="LD47843P"/>
    <property type="match status" value="1"/>
</dbReference>
<dbReference type="Gene3D" id="2.60.200.20">
    <property type="match status" value="1"/>
</dbReference>
<feature type="domain" description="FHA" evidence="2">
    <location>
        <begin position="36"/>
        <end position="99"/>
    </location>
</feature>
<evidence type="ECO:0000313" key="3">
    <source>
        <dbReference type="EMBL" id="KAF2005985.1"/>
    </source>
</evidence>
<feature type="compositionally biased region" description="Acidic residues" evidence="1">
    <location>
        <begin position="274"/>
        <end position="289"/>
    </location>
</feature>
<organism evidence="3 4">
    <name type="scientific">Amniculicola lignicola CBS 123094</name>
    <dbReference type="NCBI Taxonomy" id="1392246"/>
    <lineage>
        <taxon>Eukaryota</taxon>
        <taxon>Fungi</taxon>
        <taxon>Dikarya</taxon>
        <taxon>Ascomycota</taxon>
        <taxon>Pezizomycotina</taxon>
        <taxon>Dothideomycetes</taxon>
        <taxon>Pleosporomycetidae</taxon>
        <taxon>Pleosporales</taxon>
        <taxon>Amniculicolaceae</taxon>
        <taxon>Amniculicola</taxon>
    </lineage>
</organism>
<dbReference type="AlphaFoldDB" id="A0A6A5X1U5"/>
<evidence type="ECO:0000259" key="2">
    <source>
        <dbReference type="PROSITE" id="PS50006"/>
    </source>
</evidence>
<name>A0A6A5X1U5_9PLEO</name>
<dbReference type="OrthoDB" id="4096268at2759"/>
<dbReference type="InterPro" id="IPR051176">
    <property type="entry name" value="Cent_Immune-Sig_Mod"/>
</dbReference>
<feature type="region of interest" description="Disordered" evidence="1">
    <location>
        <begin position="272"/>
        <end position="356"/>
    </location>
</feature>
<dbReference type="GO" id="GO:0005737">
    <property type="term" value="C:cytoplasm"/>
    <property type="evidence" value="ECO:0007669"/>
    <property type="project" value="TreeGrafter"/>
</dbReference>
<accession>A0A6A5X1U5</accession>
<sequence>MPPSPIPSVQVTFISLDDHDDIPERVIVFGPNSEPVPVGRSSKNANKGLGASASNAFIDSPVVSRNHALITANATGTVSNVFVKDTGSMHGTLVNEVELERNLEHRLHSGDTLQFGVDVERGQGTYSRFQAACGREANPAPDTFVAKKFRVEHRLARPVSIAPPFSRGFSVPELESEEDENIEDDHSMLMTSARHPRYGSQAHPVNVDDFDDLPAEELEGRFFESPPVAIAKSRSETAQTGKSSPYASPVPVAAGIFSTIIGESQHFLVADGNDAQDSDDEEAMMDLQDDTTSVHSSEADAGNSDDAASLSGDESIHDSDADSSDDSARAEACEPSPGVASTRPGLASNDNSPQVQHLQPCHSLQEPRTCRLWGRPAHCLFLVLHWLLASSSCCP</sequence>
<dbReference type="Pfam" id="PF00498">
    <property type="entry name" value="FHA"/>
    <property type="match status" value="1"/>
</dbReference>